<keyword evidence="3" id="KW-1185">Reference proteome</keyword>
<name>A0ABN2N5E0_9MICO</name>
<gene>
    <name evidence="2" type="ORF">GCM10009751_05810</name>
</gene>
<sequence length="284" mass="28823">MPASPAPRSFPASRPVPLHVDVPFANLYVVASERDEAVVTVLPTTPGKSGSMKATEEIVVEQDGDAISVTYPGAWKQWVLPFAAGTADITVELPTGSGVSGKTGSFRAEGELGIVDLTLSAGDVRVEAAERVFVKLAAGSAVIGRAGVLNVRSSAGSVRVDEAADGAIKASNGTITLGRVTGSLQVTGSNGDVVVDVVRGDLAVKSAHGGIRVGSVERGSARVATSYGSIEVGVPEGTAAYLDVSSEHGALRNQLAPAEGPAGDEASAEIHATTGYGDIIIRRP</sequence>
<comment type="caution">
    <text evidence="2">The sequence shown here is derived from an EMBL/GenBank/DDBJ whole genome shotgun (WGS) entry which is preliminary data.</text>
</comment>
<dbReference type="EMBL" id="BAAANL010000001">
    <property type="protein sequence ID" value="GAA1852080.1"/>
    <property type="molecule type" value="Genomic_DNA"/>
</dbReference>
<organism evidence="2 3">
    <name type="scientific">Myceligenerans crystallogenes</name>
    <dbReference type="NCBI Taxonomy" id="316335"/>
    <lineage>
        <taxon>Bacteria</taxon>
        <taxon>Bacillati</taxon>
        <taxon>Actinomycetota</taxon>
        <taxon>Actinomycetes</taxon>
        <taxon>Micrococcales</taxon>
        <taxon>Promicromonosporaceae</taxon>
        <taxon>Myceligenerans</taxon>
    </lineage>
</organism>
<protein>
    <submittedName>
        <fullName evidence="2">DUF4097 family beta strand repeat-containing protein</fullName>
    </submittedName>
</protein>
<feature type="domain" description="DUF4097" evidence="1">
    <location>
        <begin position="58"/>
        <end position="255"/>
    </location>
</feature>
<dbReference type="InterPro" id="IPR025164">
    <property type="entry name" value="Toastrack_DUF4097"/>
</dbReference>
<evidence type="ECO:0000259" key="1">
    <source>
        <dbReference type="Pfam" id="PF13349"/>
    </source>
</evidence>
<reference evidence="2 3" key="1">
    <citation type="journal article" date="2019" name="Int. J. Syst. Evol. Microbiol.">
        <title>The Global Catalogue of Microorganisms (GCM) 10K type strain sequencing project: providing services to taxonomists for standard genome sequencing and annotation.</title>
        <authorList>
            <consortium name="The Broad Institute Genomics Platform"/>
            <consortium name="The Broad Institute Genome Sequencing Center for Infectious Disease"/>
            <person name="Wu L."/>
            <person name="Ma J."/>
        </authorList>
    </citation>
    <scope>NUCLEOTIDE SEQUENCE [LARGE SCALE GENOMIC DNA]</scope>
    <source>
        <strain evidence="2 3">JCM 14326</strain>
    </source>
</reference>
<dbReference type="RefSeq" id="WP_344099322.1">
    <property type="nucleotide sequence ID" value="NZ_BAAANL010000001.1"/>
</dbReference>
<evidence type="ECO:0000313" key="2">
    <source>
        <dbReference type="EMBL" id="GAA1852080.1"/>
    </source>
</evidence>
<dbReference type="Pfam" id="PF13349">
    <property type="entry name" value="DUF4097"/>
    <property type="match status" value="1"/>
</dbReference>
<dbReference type="Proteomes" id="UP001501094">
    <property type="component" value="Unassembled WGS sequence"/>
</dbReference>
<evidence type="ECO:0000313" key="3">
    <source>
        <dbReference type="Proteomes" id="UP001501094"/>
    </source>
</evidence>
<accession>A0ABN2N5E0</accession>
<proteinExistence type="predicted"/>